<dbReference type="OrthoDB" id="9799367at2"/>
<keyword evidence="4" id="KW-1185">Reference proteome</keyword>
<dbReference type="InterPro" id="IPR001466">
    <property type="entry name" value="Beta-lactam-related"/>
</dbReference>
<evidence type="ECO:0000256" key="1">
    <source>
        <dbReference type="SAM" id="SignalP"/>
    </source>
</evidence>
<dbReference type="Pfam" id="PF00144">
    <property type="entry name" value="Beta-lactamase"/>
    <property type="match status" value="1"/>
</dbReference>
<accession>A0A078KXF3</accession>
<dbReference type="Gene3D" id="3.40.710.10">
    <property type="entry name" value="DD-peptidase/beta-lactamase superfamily"/>
    <property type="match status" value="1"/>
</dbReference>
<dbReference type="PANTHER" id="PTHR46825:SF9">
    <property type="entry name" value="BETA-LACTAMASE-RELATED DOMAIN-CONTAINING PROTEIN"/>
    <property type="match status" value="1"/>
</dbReference>
<keyword evidence="3" id="KW-0121">Carboxypeptidase</keyword>
<dbReference type="eggNOG" id="COG1680">
    <property type="taxonomic scope" value="Bacteria"/>
</dbReference>
<dbReference type="InterPro" id="IPR012338">
    <property type="entry name" value="Beta-lactam/transpept-like"/>
</dbReference>
<feature type="domain" description="Beta-lactamase-related" evidence="2">
    <location>
        <begin position="30"/>
        <end position="347"/>
    </location>
</feature>
<feature type="signal peptide" evidence="1">
    <location>
        <begin position="1"/>
        <end position="21"/>
    </location>
</feature>
<dbReference type="AlphaFoldDB" id="A0A078KXF3"/>
<dbReference type="SUPFAM" id="SSF56601">
    <property type="entry name" value="beta-lactamase/transpeptidase-like"/>
    <property type="match status" value="1"/>
</dbReference>
<dbReference type="STRING" id="1034943.BN59_00698"/>
<keyword evidence="1" id="KW-0732">Signal</keyword>
<dbReference type="RefSeq" id="WP_043872960.1">
    <property type="nucleotide sequence ID" value="NZ_CCVW01000001.1"/>
</dbReference>
<evidence type="ECO:0000259" key="2">
    <source>
        <dbReference type="Pfam" id="PF00144"/>
    </source>
</evidence>
<reference evidence="3 4" key="1">
    <citation type="submission" date="2014-06" db="EMBL/GenBank/DDBJ databases">
        <authorList>
            <person name="Urmite Genomes Urmite Genomes"/>
        </authorList>
    </citation>
    <scope>NUCLEOTIDE SEQUENCE [LARGE SCALE GENOMIC DNA]</scope>
</reference>
<feature type="chain" id="PRO_5009744080" evidence="1">
    <location>
        <begin position="22"/>
        <end position="363"/>
    </location>
</feature>
<gene>
    <name evidence="3" type="ORF">BN59_00698</name>
</gene>
<evidence type="ECO:0000313" key="4">
    <source>
        <dbReference type="Proteomes" id="UP000044071"/>
    </source>
</evidence>
<protein>
    <submittedName>
        <fullName evidence="3">D-alanyl-D-alanine carboxypeptidase</fullName>
    </submittedName>
</protein>
<evidence type="ECO:0000313" key="3">
    <source>
        <dbReference type="EMBL" id="CDZ76429.1"/>
    </source>
</evidence>
<dbReference type="EMBL" id="CCSB01000001">
    <property type="protein sequence ID" value="CDZ76429.1"/>
    <property type="molecule type" value="Genomic_DNA"/>
</dbReference>
<name>A0A078KXF3_9GAMM</name>
<dbReference type="PANTHER" id="PTHR46825">
    <property type="entry name" value="D-ALANYL-D-ALANINE-CARBOXYPEPTIDASE/ENDOPEPTIDASE AMPH"/>
    <property type="match status" value="1"/>
</dbReference>
<dbReference type="GO" id="GO:0004180">
    <property type="term" value="F:carboxypeptidase activity"/>
    <property type="evidence" value="ECO:0007669"/>
    <property type="project" value="UniProtKB-KW"/>
</dbReference>
<sequence length="363" mass="40614">MRKSRKLFTAVLFLLSSGIQANKLSEQFQKDLDNSLKDHSSPGAVLLVANDQMGPLLFASGESDIKNHRPMAINDTFRIASMSKTFLAAAILKLVDSHQLELDDLVKKYLANNLEVARIPNGDELTIRELLQMRSGIPDYYLGDKYNALFDEDENHIATPAEAIKTIYGEKPLFKPNQKYNYSNTNYVLLHMVLEQVTKKTLAQAMQDLIFQPLHLDHTYITQEKDFANKDFNGLTTHGYTLGDNKQFEDVTRTYDGNGLGDGAVVTNASELYQFLKALLQDKTVLSQESLKEMLHFVDGYGLGISVEKAGGDTYLTHNGTASGYSGQYYVDSENGWVIILTNSDGSEFIVDLSDKAYQNLYS</sequence>
<organism evidence="3 4">
    <name type="scientific">Legionella massiliensis</name>
    <dbReference type="NCBI Taxonomy" id="1034943"/>
    <lineage>
        <taxon>Bacteria</taxon>
        <taxon>Pseudomonadati</taxon>
        <taxon>Pseudomonadota</taxon>
        <taxon>Gammaproteobacteria</taxon>
        <taxon>Legionellales</taxon>
        <taxon>Legionellaceae</taxon>
        <taxon>Legionella</taxon>
    </lineage>
</organism>
<keyword evidence="3" id="KW-0645">Protease</keyword>
<proteinExistence type="predicted"/>
<dbReference type="InterPro" id="IPR050491">
    <property type="entry name" value="AmpC-like"/>
</dbReference>
<keyword evidence="3" id="KW-0378">Hydrolase</keyword>
<dbReference type="Proteomes" id="UP000044071">
    <property type="component" value="Unassembled WGS sequence"/>
</dbReference>